<sequence>MKGKVQENMGIKKPEPGSTEYYQAMRSRNKSEKKKSGDHLTWDERQTIERMLNKGIHKQVIADAVGCCLATIYNEIHRGEYEYTRTDLTIEMRYSAEIAERKYCEHLGKTGPLPKILKDPEMRDYIENSILKKDRSPEAVLISNEYKEKGFADPVLSPNTIYKGIDQGFFRKLKRLDLPEGGYHRMRHDAERKKNRECSARKKEEERTIEHRPQEVEERGIFGHWEGDCVLGKQINRKCLLVLIERVTRMTIIEELSYHTADEVRKAINRIEKRMGRAFYQIFKTITVDNGSEFSDWNSMEQALYRKGKRTDIYFCHPNSPHERGSNECNNKMVRRRFPKGSDFDRTVNCHSVKEAERWVNDYPRKIFDGITASERFAEELKKQGIVLKAV</sequence>
<dbReference type="SUPFAM" id="SSF53098">
    <property type="entry name" value="Ribonuclease H-like"/>
    <property type="match status" value="1"/>
</dbReference>
<dbReference type="NCBIfam" id="NF033563">
    <property type="entry name" value="transpos_IS30"/>
    <property type="match status" value="1"/>
</dbReference>
<dbReference type="GO" id="GO:0004803">
    <property type="term" value="F:transposase activity"/>
    <property type="evidence" value="ECO:0007669"/>
    <property type="project" value="TreeGrafter"/>
</dbReference>
<dbReference type="InterPro" id="IPR025246">
    <property type="entry name" value="IS30-like_HTH"/>
</dbReference>
<dbReference type="Pfam" id="PF13936">
    <property type="entry name" value="HTH_38"/>
    <property type="match status" value="1"/>
</dbReference>
<protein>
    <submittedName>
        <fullName evidence="4">IS30 family transposase</fullName>
    </submittedName>
</protein>
<dbReference type="GO" id="GO:0005829">
    <property type="term" value="C:cytosol"/>
    <property type="evidence" value="ECO:0007669"/>
    <property type="project" value="TreeGrafter"/>
</dbReference>
<dbReference type="InterPro" id="IPR036397">
    <property type="entry name" value="RNaseH_sf"/>
</dbReference>
<dbReference type="Proteomes" id="UP000446866">
    <property type="component" value="Unassembled WGS sequence"/>
</dbReference>
<dbReference type="InterPro" id="IPR051917">
    <property type="entry name" value="Transposase-Integrase"/>
</dbReference>
<gene>
    <name evidence="4" type="ORF">D0435_11675</name>
</gene>
<reference evidence="4 5" key="1">
    <citation type="submission" date="2018-08" db="EMBL/GenBank/DDBJ databases">
        <title>Murine metabolic-syndrome-specific gut microbial biobank.</title>
        <authorList>
            <person name="Liu C."/>
        </authorList>
    </citation>
    <scope>NUCLEOTIDE SEQUENCE [LARGE SCALE GENOMIC DNA]</scope>
    <source>
        <strain evidence="4 5">28</strain>
    </source>
</reference>
<dbReference type="GO" id="GO:0015074">
    <property type="term" value="P:DNA integration"/>
    <property type="evidence" value="ECO:0007669"/>
    <property type="project" value="InterPro"/>
</dbReference>
<dbReference type="RefSeq" id="WP_160202601.1">
    <property type="nucleotide sequence ID" value="NZ_QXWK01000022.1"/>
</dbReference>
<evidence type="ECO:0000313" key="4">
    <source>
        <dbReference type="EMBL" id="NBH62312.1"/>
    </source>
</evidence>
<keyword evidence="1" id="KW-0233">DNA recombination</keyword>
<feature type="domain" description="Integrase catalytic" evidence="3">
    <location>
        <begin position="209"/>
        <end position="381"/>
    </location>
</feature>
<comment type="caution">
    <text evidence="4">The sequence shown here is derived from an EMBL/GenBank/DDBJ whole genome shotgun (WGS) entry which is preliminary data.</text>
</comment>
<dbReference type="PANTHER" id="PTHR10948:SF23">
    <property type="entry name" value="TRANSPOSASE INSI FOR INSERTION SEQUENCE ELEMENT IS30A-RELATED"/>
    <property type="match status" value="1"/>
</dbReference>
<accession>A0A845QJF1</accession>
<dbReference type="AlphaFoldDB" id="A0A845QJF1"/>
<proteinExistence type="predicted"/>
<dbReference type="GO" id="GO:0003676">
    <property type="term" value="F:nucleic acid binding"/>
    <property type="evidence" value="ECO:0007669"/>
    <property type="project" value="InterPro"/>
</dbReference>
<keyword evidence="5" id="KW-1185">Reference proteome</keyword>
<feature type="region of interest" description="Disordered" evidence="2">
    <location>
        <begin position="189"/>
        <end position="209"/>
    </location>
</feature>
<dbReference type="InterPro" id="IPR001584">
    <property type="entry name" value="Integrase_cat-core"/>
</dbReference>
<dbReference type="GO" id="GO:0006310">
    <property type="term" value="P:DNA recombination"/>
    <property type="evidence" value="ECO:0007669"/>
    <property type="project" value="UniProtKB-KW"/>
</dbReference>
<evidence type="ECO:0000256" key="2">
    <source>
        <dbReference type="SAM" id="MobiDB-lite"/>
    </source>
</evidence>
<feature type="region of interest" description="Disordered" evidence="2">
    <location>
        <begin position="1"/>
        <end position="41"/>
    </location>
</feature>
<dbReference type="Gene3D" id="3.30.420.10">
    <property type="entry name" value="Ribonuclease H-like superfamily/Ribonuclease H"/>
    <property type="match status" value="1"/>
</dbReference>
<evidence type="ECO:0000259" key="3">
    <source>
        <dbReference type="PROSITE" id="PS50994"/>
    </source>
</evidence>
<name>A0A845QJF1_9FIRM</name>
<dbReference type="InterPro" id="IPR012337">
    <property type="entry name" value="RNaseH-like_sf"/>
</dbReference>
<dbReference type="EMBL" id="QXWK01000022">
    <property type="protein sequence ID" value="NBH62312.1"/>
    <property type="molecule type" value="Genomic_DNA"/>
</dbReference>
<organism evidence="4 5">
    <name type="scientific">Anaerotruncus colihominis</name>
    <dbReference type="NCBI Taxonomy" id="169435"/>
    <lineage>
        <taxon>Bacteria</taxon>
        <taxon>Bacillati</taxon>
        <taxon>Bacillota</taxon>
        <taxon>Clostridia</taxon>
        <taxon>Eubacteriales</taxon>
        <taxon>Oscillospiraceae</taxon>
        <taxon>Anaerotruncus</taxon>
    </lineage>
</organism>
<evidence type="ECO:0000256" key="1">
    <source>
        <dbReference type="ARBA" id="ARBA00023172"/>
    </source>
</evidence>
<dbReference type="PANTHER" id="PTHR10948">
    <property type="entry name" value="TRANSPOSASE"/>
    <property type="match status" value="1"/>
</dbReference>
<dbReference type="PROSITE" id="PS50994">
    <property type="entry name" value="INTEGRASE"/>
    <property type="match status" value="1"/>
</dbReference>
<dbReference type="GO" id="GO:0032196">
    <property type="term" value="P:transposition"/>
    <property type="evidence" value="ECO:0007669"/>
    <property type="project" value="TreeGrafter"/>
</dbReference>
<evidence type="ECO:0000313" key="5">
    <source>
        <dbReference type="Proteomes" id="UP000446866"/>
    </source>
</evidence>
<dbReference type="InterPro" id="IPR053392">
    <property type="entry name" value="Transposase_IS30-like"/>
</dbReference>